<organism evidence="8">
    <name type="scientific">marine metagenome</name>
    <dbReference type="NCBI Taxonomy" id="408172"/>
    <lineage>
        <taxon>unclassified sequences</taxon>
        <taxon>metagenomes</taxon>
        <taxon>ecological metagenomes</taxon>
    </lineage>
</organism>
<sequence length="319" mass="36820">MLTQCKFSLNNLLVGVITMGYQWAILAVFITFALLEAKNGKLFKKATEVSDDGKVELIGTLLLFIVTQPLVLFCSATMMALAFPQYQGILVDSPILLHIALLLIFDDMMQYWWHRLSHSTRFLYNLHRAHHNAKYMSVRIIYRNNFFYYLFMPSLWFSGALIYLGLGWTYAFYLVVKLTVITGAHAEWKWDKTLYSIRWLHPVAWVIERTISTPSTHSAHHGLKADDGVTNYKGNYGNLLFFWDVLFGTAKITRQYPAQYGIEGMFYANWKEQLIWPLYKTPRKPRVVRSPSTKVNDASQPLIPNTKQIPTGETIESKA</sequence>
<feature type="region of interest" description="Disordered" evidence="5">
    <location>
        <begin position="287"/>
        <end position="319"/>
    </location>
</feature>
<evidence type="ECO:0000256" key="5">
    <source>
        <dbReference type="SAM" id="MobiDB-lite"/>
    </source>
</evidence>
<dbReference type="PANTHER" id="PTHR11863">
    <property type="entry name" value="STEROL DESATURASE"/>
    <property type="match status" value="1"/>
</dbReference>
<evidence type="ECO:0000259" key="7">
    <source>
        <dbReference type="Pfam" id="PF04116"/>
    </source>
</evidence>
<dbReference type="GO" id="GO:0016491">
    <property type="term" value="F:oxidoreductase activity"/>
    <property type="evidence" value="ECO:0007669"/>
    <property type="project" value="InterPro"/>
</dbReference>
<comment type="subcellular location">
    <subcellularLocation>
        <location evidence="1">Membrane</location>
    </subcellularLocation>
</comment>
<reference evidence="8" key="1">
    <citation type="submission" date="2018-05" db="EMBL/GenBank/DDBJ databases">
        <authorList>
            <person name="Lanie J.A."/>
            <person name="Ng W.-L."/>
            <person name="Kazmierczak K.M."/>
            <person name="Andrzejewski T.M."/>
            <person name="Davidsen T.M."/>
            <person name="Wayne K.J."/>
            <person name="Tettelin H."/>
            <person name="Glass J.I."/>
            <person name="Rusch D."/>
            <person name="Podicherti R."/>
            <person name="Tsui H.-C.T."/>
            <person name="Winkler M.E."/>
        </authorList>
    </citation>
    <scope>NUCLEOTIDE SEQUENCE</scope>
</reference>
<gene>
    <name evidence="8" type="ORF">METZ01_LOCUS227040</name>
</gene>
<feature type="compositionally biased region" description="Polar residues" evidence="5">
    <location>
        <begin position="290"/>
        <end position="311"/>
    </location>
</feature>
<feature type="transmembrane region" description="Helical" evidence="6">
    <location>
        <begin position="55"/>
        <end position="83"/>
    </location>
</feature>
<evidence type="ECO:0000256" key="1">
    <source>
        <dbReference type="ARBA" id="ARBA00004370"/>
    </source>
</evidence>
<evidence type="ECO:0000256" key="6">
    <source>
        <dbReference type="SAM" id="Phobius"/>
    </source>
</evidence>
<keyword evidence="4 6" id="KW-0472">Membrane</keyword>
<feature type="transmembrane region" description="Helical" evidence="6">
    <location>
        <begin position="12"/>
        <end position="35"/>
    </location>
</feature>
<proteinExistence type="predicted"/>
<dbReference type="Pfam" id="PF04116">
    <property type="entry name" value="FA_hydroxylase"/>
    <property type="match status" value="1"/>
</dbReference>
<feature type="transmembrane region" description="Helical" evidence="6">
    <location>
        <begin position="146"/>
        <end position="164"/>
    </location>
</feature>
<dbReference type="AlphaFoldDB" id="A0A382GG54"/>
<evidence type="ECO:0000313" key="8">
    <source>
        <dbReference type="EMBL" id="SVB74186.1"/>
    </source>
</evidence>
<dbReference type="GO" id="GO:0005506">
    <property type="term" value="F:iron ion binding"/>
    <property type="evidence" value="ECO:0007669"/>
    <property type="project" value="InterPro"/>
</dbReference>
<dbReference type="GO" id="GO:0016020">
    <property type="term" value="C:membrane"/>
    <property type="evidence" value="ECO:0007669"/>
    <property type="project" value="UniProtKB-SubCell"/>
</dbReference>
<evidence type="ECO:0000256" key="4">
    <source>
        <dbReference type="ARBA" id="ARBA00023136"/>
    </source>
</evidence>
<keyword evidence="3 6" id="KW-1133">Transmembrane helix</keyword>
<dbReference type="GO" id="GO:0008610">
    <property type="term" value="P:lipid biosynthetic process"/>
    <property type="evidence" value="ECO:0007669"/>
    <property type="project" value="InterPro"/>
</dbReference>
<accession>A0A382GG54</accession>
<dbReference type="InterPro" id="IPR050307">
    <property type="entry name" value="Sterol_Desaturase_Related"/>
</dbReference>
<evidence type="ECO:0000256" key="3">
    <source>
        <dbReference type="ARBA" id="ARBA00022989"/>
    </source>
</evidence>
<keyword evidence="2 6" id="KW-0812">Transmembrane</keyword>
<evidence type="ECO:0000256" key="2">
    <source>
        <dbReference type="ARBA" id="ARBA00022692"/>
    </source>
</evidence>
<dbReference type="InterPro" id="IPR006694">
    <property type="entry name" value="Fatty_acid_hydroxylase"/>
</dbReference>
<feature type="domain" description="Fatty acid hydroxylase" evidence="7">
    <location>
        <begin position="100"/>
        <end position="249"/>
    </location>
</feature>
<protein>
    <recommendedName>
        <fullName evidence="7">Fatty acid hydroxylase domain-containing protein</fullName>
    </recommendedName>
</protein>
<name>A0A382GG54_9ZZZZ</name>
<dbReference type="EMBL" id="UINC01055381">
    <property type="protein sequence ID" value="SVB74186.1"/>
    <property type="molecule type" value="Genomic_DNA"/>
</dbReference>